<protein>
    <submittedName>
        <fullName evidence="1">Uncharacterized protein</fullName>
    </submittedName>
</protein>
<dbReference type="Proteomes" id="UP000007161">
    <property type="component" value="Chromosome"/>
</dbReference>
<reference evidence="1 2" key="1">
    <citation type="journal article" date="2012" name="J. Bacteriol.">
        <title>Complete Genome Sequence of the Thermophilic, Piezophilic, Heterotrophic Bacterium Marinitoga piezophila KA3.</title>
        <authorList>
            <person name="Lucas S."/>
            <person name="Han J."/>
            <person name="Lapidus A."/>
            <person name="Cheng J.F."/>
            <person name="Goodwin L.A."/>
            <person name="Pitluck S."/>
            <person name="Peters L."/>
            <person name="Mikhailova N."/>
            <person name="Teshima H."/>
            <person name="Detter J.C."/>
            <person name="Han C."/>
            <person name="Tapia R."/>
            <person name="Land M."/>
            <person name="Hauser L."/>
            <person name="Kyrpides N.C."/>
            <person name="Ivanova N."/>
            <person name="Pagani I."/>
            <person name="Vannier P."/>
            <person name="Oger P."/>
            <person name="Bartlett D.H."/>
            <person name="Noll K.M."/>
            <person name="Woyke T."/>
            <person name="Jebbar M."/>
        </authorList>
    </citation>
    <scope>NUCLEOTIDE SEQUENCE [LARGE SCALE GENOMIC DNA]</scope>
    <source>
        <strain evidence="2">DSM 14283 / JCM 11233 / KA3</strain>
    </source>
</reference>
<reference evidence="2" key="2">
    <citation type="submission" date="2012-01" db="EMBL/GenBank/DDBJ databases">
        <title>Complete sequence of chromosome of Marinitoga piezophila KA3.</title>
        <authorList>
            <person name="Lucas S."/>
            <person name="Han J."/>
            <person name="Lapidus A."/>
            <person name="Cheng J.-F."/>
            <person name="Goodwin L."/>
            <person name="Pitluck S."/>
            <person name="Peters L."/>
            <person name="Mikhailova N."/>
            <person name="Teshima H."/>
            <person name="Detter J.C."/>
            <person name="Han C."/>
            <person name="Tapia R."/>
            <person name="Land M."/>
            <person name="Hauser L."/>
            <person name="Kyrpides N."/>
            <person name="Ivanova N."/>
            <person name="Pagani I."/>
            <person name="Jebbar M."/>
            <person name="Vannier P."/>
            <person name="Oger P."/>
            <person name="Cario A."/>
            <person name="Bartlett D."/>
            <person name="Noll K.M."/>
            <person name="Woyke T."/>
        </authorList>
    </citation>
    <scope>NUCLEOTIDE SEQUENCE [LARGE SCALE GENOMIC DNA]</scope>
    <source>
        <strain evidence="2">DSM 14283 / JCM 11233 / KA3</strain>
    </source>
</reference>
<name>H2J507_MARPK</name>
<dbReference type="RefSeq" id="WP_014297095.1">
    <property type="nucleotide sequence ID" value="NC_016751.1"/>
</dbReference>
<accession>H2J507</accession>
<dbReference type="STRING" id="443254.Marpi_1635"/>
<proteinExistence type="predicted"/>
<dbReference type="OrthoDB" id="49359at2"/>
<keyword evidence="2" id="KW-1185">Reference proteome</keyword>
<dbReference type="EMBL" id="CP003257">
    <property type="protein sequence ID" value="AEX86024.1"/>
    <property type="molecule type" value="Genomic_DNA"/>
</dbReference>
<dbReference type="HOGENOM" id="CLU_1060922_0_0_0"/>
<sequence length="262" mass="30848">MKRISVIIIMITLGIITFSKNIQFTYKNNGDLRTTFDFTFEATDLYVAGLSFYIDLKAENFENNIEVSELNKVLKYLDFSQPGFSIKYKYKNPNFDDYNYFKWVNESFIITFENAFYKYPVAYVVSNGMLGLNLYNGKNNFYYWINSSNFSELAIGYYYNGSELKVGFFSNSINKKYNYGIFLVVGNTWMIGFSKEEIDVEIINKNINLKYTFLSKNENNIYSEFFNINSGKFEINIPIIKDRIYFTILPKKVYGITFNLEM</sequence>
<organism evidence="1 2">
    <name type="scientific">Marinitoga piezophila (strain DSM 14283 / JCM 11233 / KA3)</name>
    <dbReference type="NCBI Taxonomy" id="443254"/>
    <lineage>
        <taxon>Bacteria</taxon>
        <taxon>Thermotogati</taxon>
        <taxon>Thermotogota</taxon>
        <taxon>Thermotogae</taxon>
        <taxon>Petrotogales</taxon>
        <taxon>Petrotogaceae</taxon>
        <taxon>Marinitoga</taxon>
    </lineage>
</organism>
<dbReference type="KEGG" id="mpz:Marpi_1635"/>
<evidence type="ECO:0000313" key="1">
    <source>
        <dbReference type="EMBL" id="AEX86024.1"/>
    </source>
</evidence>
<evidence type="ECO:0000313" key="2">
    <source>
        <dbReference type="Proteomes" id="UP000007161"/>
    </source>
</evidence>
<dbReference type="AlphaFoldDB" id="H2J507"/>
<gene>
    <name evidence="1" type="ordered locus">Marpi_1635</name>
</gene>